<proteinExistence type="predicted"/>
<dbReference type="EMBL" id="JAERRB010000001">
    <property type="protein sequence ID" value="MBL0740166.1"/>
    <property type="molecule type" value="Genomic_DNA"/>
</dbReference>
<keyword evidence="3" id="KW-1185">Reference proteome</keyword>
<protein>
    <recommendedName>
        <fullName evidence="4">CHAP domain-containing protein</fullName>
    </recommendedName>
</protein>
<keyword evidence="1" id="KW-0812">Transmembrane</keyword>
<gene>
    <name evidence="2" type="ORF">JI741_02995</name>
</gene>
<evidence type="ECO:0000256" key="1">
    <source>
        <dbReference type="SAM" id="Phobius"/>
    </source>
</evidence>
<evidence type="ECO:0000313" key="3">
    <source>
        <dbReference type="Proteomes" id="UP000613030"/>
    </source>
</evidence>
<dbReference type="Proteomes" id="UP000613030">
    <property type="component" value="Unassembled WGS sequence"/>
</dbReference>
<evidence type="ECO:0000313" key="2">
    <source>
        <dbReference type="EMBL" id="MBL0740166.1"/>
    </source>
</evidence>
<organism evidence="2 3">
    <name type="scientific">Chryseolinea lacunae</name>
    <dbReference type="NCBI Taxonomy" id="2801331"/>
    <lineage>
        <taxon>Bacteria</taxon>
        <taxon>Pseudomonadati</taxon>
        <taxon>Bacteroidota</taxon>
        <taxon>Cytophagia</taxon>
        <taxon>Cytophagales</taxon>
        <taxon>Fulvivirgaceae</taxon>
        <taxon>Chryseolinea</taxon>
    </lineage>
</organism>
<sequence length="197" mass="22205">MKLKVLLTLSCVGFVTAVGLFAWYWIRTQPIRVEHQKIDRVVFTRLPPRNRQLLDFIETTGKSLAPRYDEAVCTEFVIKVIDPFKPLSATDKRAIRIITGDNLPALVHDDAPIIRGVQEALVNSGKGVAIDSAAHVLPGDFVQFWNVYNGKAYGHCGVVMEIEPEKSLTLYSSHPMTDGYGKQKFLWPGKTYFVRLK</sequence>
<evidence type="ECO:0008006" key="4">
    <source>
        <dbReference type="Google" id="ProtNLM"/>
    </source>
</evidence>
<name>A0ABS1KPF1_9BACT</name>
<keyword evidence="1" id="KW-0472">Membrane</keyword>
<keyword evidence="1" id="KW-1133">Transmembrane helix</keyword>
<accession>A0ABS1KPF1</accession>
<reference evidence="2 3" key="1">
    <citation type="submission" date="2021-01" db="EMBL/GenBank/DDBJ databases">
        <title>Chryseolinea sp. Jin1 Genome sequencing and assembly.</title>
        <authorList>
            <person name="Kim I."/>
        </authorList>
    </citation>
    <scope>NUCLEOTIDE SEQUENCE [LARGE SCALE GENOMIC DNA]</scope>
    <source>
        <strain evidence="2 3">Jin1</strain>
    </source>
</reference>
<feature type="transmembrane region" description="Helical" evidence="1">
    <location>
        <begin position="6"/>
        <end position="26"/>
    </location>
</feature>
<dbReference type="RefSeq" id="WP_202007239.1">
    <property type="nucleotide sequence ID" value="NZ_JAERRB010000001.1"/>
</dbReference>
<comment type="caution">
    <text evidence="2">The sequence shown here is derived from an EMBL/GenBank/DDBJ whole genome shotgun (WGS) entry which is preliminary data.</text>
</comment>